<dbReference type="Gene3D" id="3.50.50.60">
    <property type="entry name" value="FAD/NAD(P)-binding domain"/>
    <property type="match status" value="2"/>
</dbReference>
<evidence type="ECO:0000259" key="7">
    <source>
        <dbReference type="Pfam" id="PF05199"/>
    </source>
</evidence>
<keyword evidence="5" id="KW-0560">Oxidoreductase</keyword>
<dbReference type="OrthoDB" id="1154541at2"/>
<keyword evidence="4" id="KW-0274">FAD</keyword>
<dbReference type="SUPFAM" id="SSF51905">
    <property type="entry name" value="FAD/NAD(P)-binding domain"/>
    <property type="match status" value="1"/>
</dbReference>
<evidence type="ECO:0000256" key="4">
    <source>
        <dbReference type="ARBA" id="ARBA00022827"/>
    </source>
</evidence>
<evidence type="ECO:0000259" key="6">
    <source>
        <dbReference type="Pfam" id="PF00732"/>
    </source>
</evidence>
<dbReference type="Proteomes" id="UP000238375">
    <property type="component" value="Unassembled WGS sequence"/>
</dbReference>
<proteinExistence type="inferred from homology"/>
<evidence type="ECO:0000313" key="8">
    <source>
        <dbReference type="EMBL" id="PRY28185.1"/>
    </source>
</evidence>
<dbReference type="AlphaFoldDB" id="A0A2T0S435"/>
<comment type="similarity">
    <text evidence="2">Belongs to the GMC oxidoreductase family.</text>
</comment>
<keyword evidence="9" id="KW-1185">Reference proteome</keyword>
<dbReference type="GO" id="GO:0050660">
    <property type="term" value="F:flavin adenine dinucleotide binding"/>
    <property type="evidence" value="ECO:0007669"/>
    <property type="project" value="InterPro"/>
</dbReference>
<dbReference type="PANTHER" id="PTHR42784">
    <property type="entry name" value="PYRANOSE 2-OXIDASE"/>
    <property type="match status" value="1"/>
</dbReference>
<gene>
    <name evidence="8" type="ORF">CLV58_13042</name>
</gene>
<organism evidence="8 9">
    <name type="scientific">Spirosoma oryzae</name>
    <dbReference type="NCBI Taxonomy" id="1469603"/>
    <lineage>
        <taxon>Bacteria</taxon>
        <taxon>Pseudomonadati</taxon>
        <taxon>Bacteroidota</taxon>
        <taxon>Cytophagia</taxon>
        <taxon>Cytophagales</taxon>
        <taxon>Cytophagaceae</taxon>
        <taxon>Spirosoma</taxon>
    </lineage>
</organism>
<dbReference type="RefSeq" id="WP_106140374.1">
    <property type="nucleotide sequence ID" value="NZ_PVTE01000030.1"/>
</dbReference>
<dbReference type="SUPFAM" id="SSF54373">
    <property type="entry name" value="FAD-linked reductases, C-terminal domain"/>
    <property type="match status" value="1"/>
</dbReference>
<feature type="domain" description="Glucose-methanol-choline oxidoreductase N-terminal" evidence="6">
    <location>
        <begin position="104"/>
        <end position="321"/>
    </location>
</feature>
<sequence>MTITGDATANQTYDAIVIGSGISGGWAAKELCEQGLRTLVLERGRDVRHITDYPTATLNPWDFAHRNRMPEAFDRENPVATKCYALDEATQQFFVKDAEHPYVQEKPFDWIRGYQVGGKSLIWARQTQRWSRFDFEANARDGAAVDWPIRYDDIAPWYSHVEKFVGISGNRDGLETLPDGEFLKPWELNCVEKQIQQRVAQHYKDRYVIVGRCAHLTEPKQIHYDQGRAQCQARHLCYRGCPYGGYFSSNSSTLPWAAKTGKLTLRPDSVVHSIIYDDTTQRATGVRVVDAHTKQMTEYFAKIIFVNAACLNTNLILLNSTSRRFPTGLGNDSGVLGQYVAFHNYRGNIVADFAGFPDGYYYGRRPTSAFMPNFRNVSRQETSGPASRFLRGYMVAFSAARGGWQRGTSQEGFGAAFKDDLSDPGAWHVSMMMQGETIPKKENHVRLSTDKKDTWGIPQLVTSIDYDNNDLESMRDFLTQGSEMLEKSGCRNIRPYDDHRNPGLDIHEMGGARMGRDPKTSLLNAHNQLHSVKNVFVTDGAAMTSTGTQNPSITFMALTARAARYAVSELKKKNL</sequence>
<dbReference type="Pfam" id="PF05199">
    <property type="entry name" value="GMC_oxred_C"/>
    <property type="match status" value="1"/>
</dbReference>
<dbReference type="EMBL" id="PVTE01000030">
    <property type="protein sequence ID" value="PRY28185.1"/>
    <property type="molecule type" value="Genomic_DNA"/>
</dbReference>
<dbReference type="InterPro" id="IPR051473">
    <property type="entry name" value="P2Ox-like"/>
</dbReference>
<name>A0A2T0S435_9BACT</name>
<protein>
    <submittedName>
        <fullName evidence="8">Choline dehydrogenase-like flavoprotein</fullName>
    </submittedName>
</protein>
<keyword evidence="3" id="KW-0285">Flavoprotein</keyword>
<dbReference type="InterPro" id="IPR036188">
    <property type="entry name" value="FAD/NAD-bd_sf"/>
</dbReference>
<evidence type="ECO:0000256" key="5">
    <source>
        <dbReference type="ARBA" id="ARBA00023002"/>
    </source>
</evidence>
<dbReference type="InterPro" id="IPR007867">
    <property type="entry name" value="GMC_OxRtase_C"/>
</dbReference>
<evidence type="ECO:0000256" key="3">
    <source>
        <dbReference type="ARBA" id="ARBA00022630"/>
    </source>
</evidence>
<evidence type="ECO:0000313" key="9">
    <source>
        <dbReference type="Proteomes" id="UP000238375"/>
    </source>
</evidence>
<evidence type="ECO:0000256" key="2">
    <source>
        <dbReference type="ARBA" id="ARBA00010790"/>
    </source>
</evidence>
<evidence type="ECO:0000256" key="1">
    <source>
        <dbReference type="ARBA" id="ARBA00001974"/>
    </source>
</evidence>
<dbReference type="Pfam" id="PF00732">
    <property type="entry name" value="GMC_oxred_N"/>
    <property type="match status" value="1"/>
</dbReference>
<dbReference type="GO" id="GO:0016614">
    <property type="term" value="F:oxidoreductase activity, acting on CH-OH group of donors"/>
    <property type="evidence" value="ECO:0007669"/>
    <property type="project" value="InterPro"/>
</dbReference>
<dbReference type="PANTHER" id="PTHR42784:SF1">
    <property type="entry name" value="PYRANOSE 2-OXIDASE"/>
    <property type="match status" value="1"/>
</dbReference>
<feature type="domain" description="Glucose-methanol-choline oxidoreductase C-terminal" evidence="7">
    <location>
        <begin position="439"/>
        <end position="558"/>
    </location>
</feature>
<comment type="cofactor">
    <cofactor evidence="1">
        <name>FAD</name>
        <dbReference type="ChEBI" id="CHEBI:57692"/>
    </cofactor>
</comment>
<comment type="caution">
    <text evidence="8">The sequence shown here is derived from an EMBL/GenBank/DDBJ whole genome shotgun (WGS) entry which is preliminary data.</text>
</comment>
<dbReference type="InterPro" id="IPR000172">
    <property type="entry name" value="GMC_OxRdtase_N"/>
</dbReference>
<reference evidence="8 9" key="1">
    <citation type="submission" date="2018-03" db="EMBL/GenBank/DDBJ databases">
        <title>Genomic Encyclopedia of Archaeal and Bacterial Type Strains, Phase II (KMG-II): from individual species to whole genera.</title>
        <authorList>
            <person name="Goeker M."/>
        </authorList>
    </citation>
    <scope>NUCLEOTIDE SEQUENCE [LARGE SCALE GENOMIC DNA]</scope>
    <source>
        <strain evidence="8 9">DSM 28354</strain>
    </source>
</reference>
<accession>A0A2T0S435</accession>